<dbReference type="SUPFAM" id="SSF141255">
    <property type="entry name" value="YccV-like"/>
    <property type="match status" value="1"/>
</dbReference>
<organism evidence="2 3">
    <name type="scientific">Diplocarpon coronariae</name>
    <dbReference type="NCBI Taxonomy" id="2795749"/>
    <lineage>
        <taxon>Eukaryota</taxon>
        <taxon>Fungi</taxon>
        <taxon>Dikarya</taxon>
        <taxon>Ascomycota</taxon>
        <taxon>Pezizomycotina</taxon>
        <taxon>Leotiomycetes</taxon>
        <taxon>Helotiales</taxon>
        <taxon>Drepanopezizaceae</taxon>
        <taxon>Diplocarpon</taxon>
    </lineage>
</organism>
<dbReference type="InterPro" id="IPR036047">
    <property type="entry name" value="F-box-like_dom_sf"/>
</dbReference>
<accession>A0A218ZEZ1</accession>
<evidence type="ECO:0000259" key="1">
    <source>
        <dbReference type="PROSITE" id="PS50181"/>
    </source>
</evidence>
<dbReference type="Pfam" id="PF08755">
    <property type="entry name" value="YccV-like"/>
    <property type="match status" value="1"/>
</dbReference>
<dbReference type="PANTHER" id="PTHR31350:SF27">
    <property type="entry name" value="HEMIMETHYLATED DNA-BINDING DOMAIN-CONTAINING PROTEIN"/>
    <property type="match status" value="1"/>
</dbReference>
<dbReference type="InterPro" id="IPR011722">
    <property type="entry name" value="Hemimethylated_DNA-bd_dom"/>
</dbReference>
<evidence type="ECO:0000313" key="2">
    <source>
        <dbReference type="EMBL" id="OWP06322.1"/>
    </source>
</evidence>
<dbReference type="InterPro" id="IPR036623">
    <property type="entry name" value="Hemimethylated_DNA-bd_sf"/>
</dbReference>
<name>A0A218ZEZ1_9HELO</name>
<dbReference type="Gene3D" id="1.20.1280.50">
    <property type="match status" value="1"/>
</dbReference>
<reference evidence="2 3" key="1">
    <citation type="submission" date="2017-04" db="EMBL/GenBank/DDBJ databases">
        <title>Draft genome sequence of Marssonina coronaria NL1: causal agent of apple blotch.</title>
        <authorList>
            <person name="Cheng Q."/>
        </authorList>
    </citation>
    <scope>NUCLEOTIDE SEQUENCE [LARGE SCALE GENOMIC DNA]</scope>
    <source>
        <strain evidence="2 3">NL1</strain>
    </source>
</reference>
<gene>
    <name evidence="2" type="ORF">B2J93_4938</name>
</gene>
<dbReference type="NCBIfam" id="TIGR02097">
    <property type="entry name" value="yccV"/>
    <property type="match status" value="1"/>
</dbReference>
<dbReference type="InParanoid" id="A0A218ZEZ1"/>
<dbReference type="SUPFAM" id="SSF81383">
    <property type="entry name" value="F-box domain"/>
    <property type="match status" value="1"/>
</dbReference>
<dbReference type="SMART" id="SM00992">
    <property type="entry name" value="YccV-like"/>
    <property type="match status" value="1"/>
</dbReference>
<dbReference type="InterPro" id="IPR001810">
    <property type="entry name" value="F-box_dom"/>
</dbReference>
<dbReference type="Pfam" id="PF12937">
    <property type="entry name" value="F-box-like"/>
    <property type="match status" value="1"/>
</dbReference>
<dbReference type="OrthoDB" id="28868at2759"/>
<dbReference type="GO" id="GO:0003677">
    <property type="term" value="F:DNA binding"/>
    <property type="evidence" value="ECO:0007669"/>
    <property type="project" value="InterPro"/>
</dbReference>
<dbReference type="Proteomes" id="UP000242519">
    <property type="component" value="Unassembled WGS sequence"/>
</dbReference>
<dbReference type="PANTHER" id="PTHR31350">
    <property type="entry name" value="SI:DKEY-261L7.2"/>
    <property type="match status" value="1"/>
</dbReference>
<dbReference type="Gene3D" id="2.30.30.390">
    <property type="entry name" value="Hemimethylated DNA-binding domain"/>
    <property type="match status" value="1"/>
</dbReference>
<proteinExistence type="predicted"/>
<dbReference type="Pfam" id="PF13369">
    <property type="entry name" value="Transglut_core2"/>
    <property type="match status" value="1"/>
</dbReference>
<dbReference type="STRING" id="503106.A0A218ZEZ1"/>
<dbReference type="EMBL" id="MZNU01000050">
    <property type="protein sequence ID" value="OWP06322.1"/>
    <property type="molecule type" value="Genomic_DNA"/>
</dbReference>
<comment type="caution">
    <text evidence="2">The sequence shown here is derived from an EMBL/GenBank/DDBJ whole genome shotgun (WGS) entry which is preliminary data.</text>
</comment>
<feature type="domain" description="F-box" evidence="1">
    <location>
        <begin position="15"/>
        <end position="62"/>
    </location>
</feature>
<dbReference type="AlphaFoldDB" id="A0A218ZEZ1"/>
<sequence length="613" mass="70143">MIAASESDIDLQNGPATLIRLPDEVLRHIVAFCLPADVLLNVQCLSRRFRRLAGEPLLWRYHCRVEFRYWDPKHQIREKLSKNVNDVDWKLLYIHRRKVDIQTTSSLNSILQRQTNRLSMFQSIADHGYDAKDTLLRHCHNTDDAVEDVLARRFYATSVLDHVQRAKALAEWHKVASGDDVALERALGAFDLFILHDQRGDFLEISAMFDDLAAQFRAEYPGHGQFSSRDIAVAAARFLRRHNLTGLSSELAYRDLQNNYIGIALQDQDHPSLPLISVAIFCVLGQRLGLNAQCCGIPSHAHAIIIPADGETLDGKQVAPGEKPAEPMYMDPYRSDDEVPLSSLRIMLTEWGVQQRQFAELLSDSTIASVVLRTSRNILATVQDYRSSATSNVITGHPTIRLHANPYADLDNAFYSALWAHYIFGNPLRRVGATSTQSQFIPLILERVERLFPMDTSFIEQYIMPLYMDSANQEQWELQEALRVLRAADQAPKQLRRRDKPATMDVKYKIGQVFRHKRYAYTAVITGWDIECGMNSDWIAHNNVDELSKGRNQSFYHSLVEDTSIRYVAEENIEIIEPDVPISLMSLAGRYFKRWDKEKHVFVSNINDEYPDD</sequence>
<dbReference type="PROSITE" id="PS50181">
    <property type="entry name" value="FBOX"/>
    <property type="match status" value="1"/>
</dbReference>
<keyword evidence="3" id="KW-1185">Reference proteome</keyword>
<protein>
    <submittedName>
        <fullName evidence="2">F-box domain-containing protein</fullName>
    </submittedName>
</protein>
<evidence type="ECO:0000313" key="3">
    <source>
        <dbReference type="Proteomes" id="UP000242519"/>
    </source>
</evidence>
<dbReference type="InterPro" id="IPR032698">
    <property type="entry name" value="SirB1_N"/>
</dbReference>